<evidence type="ECO:0000256" key="2">
    <source>
        <dbReference type="ARBA" id="ARBA00022670"/>
    </source>
</evidence>
<proteinExistence type="inferred from homology"/>
<name>A0A7C9RIW2_9BRAD</name>
<evidence type="ECO:0000313" key="9">
    <source>
        <dbReference type="EMBL" id="NGX98399.1"/>
    </source>
</evidence>
<keyword evidence="4 8" id="KW-0378">Hydrolase</keyword>
<evidence type="ECO:0000256" key="5">
    <source>
        <dbReference type="ARBA" id="ARBA00023124"/>
    </source>
</evidence>
<dbReference type="GO" id="GO:0003697">
    <property type="term" value="F:single-stranded DNA binding"/>
    <property type="evidence" value="ECO:0007669"/>
    <property type="project" value="InterPro"/>
</dbReference>
<keyword evidence="10" id="KW-1185">Reference proteome</keyword>
<organism evidence="9 10">
    <name type="scientific">Candidatus Afipia apatlaquensis</name>
    <dbReference type="NCBI Taxonomy" id="2712852"/>
    <lineage>
        <taxon>Bacteria</taxon>
        <taxon>Pseudomonadati</taxon>
        <taxon>Pseudomonadota</taxon>
        <taxon>Alphaproteobacteria</taxon>
        <taxon>Hyphomicrobiales</taxon>
        <taxon>Nitrobacteraceae</taxon>
        <taxon>Afipia</taxon>
    </lineage>
</organism>
<dbReference type="SUPFAM" id="SSF143081">
    <property type="entry name" value="BB1717-like"/>
    <property type="match status" value="1"/>
</dbReference>
<dbReference type="Pfam" id="PF02586">
    <property type="entry name" value="SRAP"/>
    <property type="match status" value="1"/>
</dbReference>
<dbReference type="EC" id="3.4.-.-" evidence="8"/>
<keyword evidence="7" id="KW-0456">Lyase</keyword>
<reference evidence="9" key="1">
    <citation type="submission" date="2020-02" db="EMBL/GenBank/DDBJ databases">
        <title>Draft genome sequence of Candidatus Afipia apatlaquensis IBT-C3, a potential strain for decolorization of textile dyes.</title>
        <authorList>
            <person name="Sanchez-Reyes A."/>
            <person name="Breton-Deval L."/>
            <person name="Mangelson H."/>
            <person name="Sanchez-Flores A."/>
        </authorList>
    </citation>
    <scope>NUCLEOTIDE SEQUENCE [LARGE SCALE GENOMIC DNA]</scope>
    <source>
        <strain evidence="9">IBT-C3</strain>
    </source>
</reference>
<dbReference type="Gene3D" id="3.90.1680.10">
    <property type="entry name" value="SOS response associated peptidase-like"/>
    <property type="match status" value="1"/>
</dbReference>
<evidence type="ECO:0000256" key="4">
    <source>
        <dbReference type="ARBA" id="ARBA00022801"/>
    </source>
</evidence>
<dbReference type="GO" id="GO:0008233">
    <property type="term" value="F:peptidase activity"/>
    <property type="evidence" value="ECO:0007669"/>
    <property type="project" value="UniProtKB-KW"/>
</dbReference>
<keyword evidence="2 8" id="KW-0645">Protease</keyword>
<comment type="similarity">
    <text evidence="1 8">Belongs to the SOS response-associated peptidase family.</text>
</comment>
<dbReference type="GO" id="GO:0006508">
    <property type="term" value="P:proteolysis"/>
    <property type="evidence" value="ECO:0007669"/>
    <property type="project" value="UniProtKB-KW"/>
</dbReference>
<evidence type="ECO:0000256" key="6">
    <source>
        <dbReference type="ARBA" id="ARBA00023125"/>
    </source>
</evidence>
<keyword evidence="6" id="KW-0238">DNA-binding</keyword>
<accession>A0A7C9RIW2</accession>
<keyword evidence="5" id="KW-0190">Covalent protein-DNA linkage</keyword>
<evidence type="ECO:0000256" key="3">
    <source>
        <dbReference type="ARBA" id="ARBA00022763"/>
    </source>
</evidence>
<dbReference type="PANTHER" id="PTHR13604">
    <property type="entry name" value="DC12-RELATED"/>
    <property type="match status" value="1"/>
</dbReference>
<evidence type="ECO:0000256" key="7">
    <source>
        <dbReference type="ARBA" id="ARBA00023239"/>
    </source>
</evidence>
<dbReference type="PANTHER" id="PTHR13604:SF0">
    <property type="entry name" value="ABASIC SITE PROCESSING PROTEIN HMCES"/>
    <property type="match status" value="1"/>
</dbReference>
<evidence type="ECO:0000256" key="8">
    <source>
        <dbReference type="RuleBase" id="RU364100"/>
    </source>
</evidence>
<dbReference type="Proteomes" id="UP000480266">
    <property type="component" value="Unassembled WGS sequence"/>
</dbReference>
<gene>
    <name evidence="9" type="ORF">G4V63_25300</name>
</gene>
<dbReference type="AlphaFoldDB" id="A0A7C9RIW2"/>
<evidence type="ECO:0000313" key="10">
    <source>
        <dbReference type="Proteomes" id="UP000480266"/>
    </source>
</evidence>
<dbReference type="InterPro" id="IPR003738">
    <property type="entry name" value="SRAP"/>
</dbReference>
<sequence length="177" mass="20232">MRSGAPAQVLPVFRRHPETGEPAEGELRWGLIPHYADARPHIQPIHARAETITEQRMFRDAYRKRRCIVPMTGFNLKDQNGKRRVISRIDGAPFGVAGIWENWKDPLTSRWERTFAIITVPANKLIAPVHDRMPAILHNSDFRRWIGPEDDPHDLLVPYAGDDLVVSPPAGKSRRRP</sequence>
<evidence type="ECO:0000256" key="1">
    <source>
        <dbReference type="ARBA" id="ARBA00008136"/>
    </source>
</evidence>
<comment type="caution">
    <text evidence="9">The sequence shown here is derived from an EMBL/GenBank/DDBJ whole genome shotgun (WGS) entry which is preliminary data.</text>
</comment>
<protein>
    <recommendedName>
        <fullName evidence="8">Abasic site processing protein</fullName>
        <ecNumber evidence="8">3.4.-.-</ecNumber>
    </recommendedName>
</protein>
<keyword evidence="3" id="KW-0227">DNA damage</keyword>
<dbReference type="EMBL" id="JAAMRR010001284">
    <property type="protein sequence ID" value="NGX98399.1"/>
    <property type="molecule type" value="Genomic_DNA"/>
</dbReference>
<dbReference type="GO" id="GO:0106300">
    <property type="term" value="P:protein-DNA covalent cross-linking repair"/>
    <property type="evidence" value="ECO:0007669"/>
    <property type="project" value="InterPro"/>
</dbReference>
<dbReference type="InterPro" id="IPR036590">
    <property type="entry name" value="SRAP-like"/>
</dbReference>
<dbReference type="GO" id="GO:0016829">
    <property type="term" value="F:lyase activity"/>
    <property type="evidence" value="ECO:0007669"/>
    <property type="project" value="UniProtKB-KW"/>
</dbReference>